<dbReference type="PANTHER" id="PTHR43278:SF1">
    <property type="entry name" value="IRON-SULFUR FLAVOPROTEIN MJ1083"/>
    <property type="match status" value="1"/>
</dbReference>
<dbReference type="Pfam" id="PF03358">
    <property type="entry name" value="FMN_red"/>
    <property type="match status" value="1"/>
</dbReference>
<dbReference type="PANTHER" id="PTHR43278">
    <property type="entry name" value="NAD(P)H-DEPENDENT FMN-CONTAINING OXIDOREDUCTASE YWQN-RELATED"/>
    <property type="match status" value="1"/>
</dbReference>
<dbReference type="Gene3D" id="3.40.50.360">
    <property type="match status" value="1"/>
</dbReference>
<dbReference type="RefSeq" id="WP_193734719.1">
    <property type="nucleotide sequence ID" value="NZ_CP063304.1"/>
</dbReference>
<name>A0A7M2RFL0_9FIRM</name>
<keyword evidence="2" id="KW-0288">FMN</keyword>
<dbReference type="InterPro" id="IPR029039">
    <property type="entry name" value="Flavoprotein-like_sf"/>
</dbReference>
<keyword evidence="5" id="KW-1185">Reference proteome</keyword>
<reference evidence="4 5" key="1">
    <citation type="submission" date="2020-10" db="EMBL/GenBank/DDBJ databases">
        <title>Blautia liquoris sp.nov., isolated from the mud in a fermentation cellar used for the production of Chinese strong-flavoured liquor.</title>
        <authorList>
            <person name="Lu L."/>
        </authorList>
    </citation>
    <scope>NUCLEOTIDE SEQUENCE [LARGE SCALE GENOMIC DNA]</scope>
    <source>
        <strain evidence="4 5">LZLJ-3</strain>
    </source>
</reference>
<organism evidence="4 5">
    <name type="scientific">Blautia liquoris</name>
    <dbReference type="NCBI Taxonomy" id="2779518"/>
    <lineage>
        <taxon>Bacteria</taxon>
        <taxon>Bacillati</taxon>
        <taxon>Bacillota</taxon>
        <taxon>Clostridia</taxon>
        <taxon>Lachnospirales</taxon>
        <taxon>Lachnospiraceae</taxon>
        <taxon>Blautia</taxon>
    </lineage>
</organism>
<dbReference type="KEGG" id="bliq:INP51_10045"/>
<gene>
    <name evidence="4" type="ORF">INP51_10045</name>
</gene>
<evidence type="ECO:0000256" key="1">
    <source>
        <dbReference type="ARBA" id="ARBA00022630"/>
    </source>
</evidence>
<dbReference type="Proteomes" id="UP000593601">
    <property type="component" value="Chromosome"/>
</dbReference>
<dbReference type="SUPFAM" id="SSF52218">
    <property type="entry name" value="Flavoproteins"/>
    <property type="match status" value="1"/>
</dbReference>
<accession>A0A7M2RFL0</accession>
<proteinExistence type="predicted"/>
<dbReference type="GO" id="GO:0016491">
    <property type="term" value="F:oxidoreductase activity"/>
    <property type="evidence" value="ECO:0007669"/>
    <property type="project" value="InterPro"/>
</dbReference>
<feature type="domain" description="NADPH-dependent FMN reductase-like" evidence="3">
    <location>
        <begin position="1"/>
        <end position="165"/>
    </location>
</feature>
<keyword evidence="1" id="KW-0285">Flavoprotein</keyword>
<dbReference type="InterPro" id="IPR005025">
    <property type="entry name" value="FMN_Rdtase-like_dom"/>
</dbReference>
<sequence length="312" mass="34994">MKILGISFGTKNGTNDSLCIEALMGAKETGAEVEFIRMSELDIKHCTGCCACSRALVTGKGNMCVLKDDFDWVRDKILDADGVLISDPIFEEGASGLFHTFMDRFGPRMDRGNNIIGTKLAEENGGKIPDPRILEDKVISYLGVGGSDWGTRVQCEHAMHALVDMYKVIDNKWYPWAKEILMDDERLAEVHQIGVNLANAAKDIEHAEYKGEEGVCPHCHNKLFYLEPGSTKAICAQCGMVGEIKVEDGKYTFEFPKEQLEHAHDTLPGKFIHGTDIQKMEGNFMKVRQTEEFKARKKQYTDFISPIYPDEK</sequence>
<dbReference type="AlphaFoldDB" id="A0A7M2RFL0"/>
<evidence type="ECO:0000256" key="2">
    <source>
        <dbReference type="ARBA" id="ARBA00022643"/>
    </source>
</evidence>
<dbReference type="InterPro" id="IPR051796">
    <property type="entry name" value="ISF_SsuE-like"/>
</dbReference>
<dbReference type="SUPFAM" id="SSF57783">
    <property type="entry name" value="Zinc beta-ribbon"/>
    <property type="match status" value="1"/>
</dbReference>
<evidence type="ECO:0000313" key="5">
    <source>
        <dbReference type="Proteomes" id="UP000593601"/>
    </source>
</evidence>
<evidence type="ECO:0000313" key="4">
    <source>
        <dbReference type="EMBL" id="QOV18357.1"/>
    </source>
</evidence>
<protein>
    <submittedName>
        <fullName evidence="4">Flavodoxin family protein</fullName>
    </submittedName>
</protein>
<dbReference type="EMBL" id="CP063304">
    <property type="protein sequence ID" value="QOV18357.1"/>
    <property type="molecule type" value="Genomic_DNA"/>
</dbReference>
<evidence type="ECO:0000259" key="3">
    <source>
        <dbReference type="Pfam" id="PF03358"/>
    </source>
</evidence>